<dbReference type="InterPro" id="IPR050951">
    <property type="entry name" value="Retrovirus_Pol_polyprotein"/>
</dbReference>
<dbReference type="PANTHER" id="PTHR37984">
    <property type="entry name" value="PROTEIN CBG26694"/>
    <property type="match status" value="1"/>
</dbReference>
<evidence type="ECO:0000313" key="2">
    <source>
        <dbReference type="EMBL" id="CAH1101738.1"/>
    </source>
</evidence>
<dbReference type="InterPro" id="IPR001878">
    <property type="entry name" value="Znf_CCHC"/>
</dbReference>
<dbReference type="OrthoDB" id="6778909at2759"/>
<dbReference type="InterPro" id="IPR036875">
    <property type="entry name" value="Znf_CCHC_sf"/>
</dbReference>
<accession>A0A9P0CJH1</accession>
<dbReference type="Gene3D" id="4.10.60.10">
    <property type="entry name" value="Zinc finger, CCHC-type"/>
    <property type="match status" value="1"/>
</dbReference>
<feature type="domain" description="CCHC-type" evidence="1">
    <location>
        <begin position="354"/>
        <end position="370"/>
    </location>
</feature>
<dbReference type="SUPFAM" id="SSF57756">
    <property type="entry name" value="Retrovirus zinc finger-like domains"/>
    <property type="match status" value="1"/>
</dbReference>
<organism evidence="2 3">
    <name type="scientific">Psylliodes chrysocephalus</name>
    <dbReference type="NCBI Taxonomy" id="3402493"/>
    <lineage>
        <taxon>Eukaryota</taxon>
        <taxon>Metazoa</taxon>
        <taxon>Ecdysozoa</taxon>
        <taxon>Arthropoda</taxon>
        <taxon>Hexapoda</taxon>
        <taxon>Insecta</taxon>
        <taxon>Pterygota</taxon>
        <taxon>Neoptera</taxon>
        <taxon>Endopterygota</taxon>
        <taxon>Coleoptera</taxon>
        <taxon>Polyphaga</taxon>
        <taxon>Cucujiformia</taxon>
        <taxon>Chrysomeloidea</taxon>
        <taxon>Chrysomelidae</taxon>
        <taxon>Galerucinae</taxon>
        <taxon>Alticini</taxon>
        <taxon>Psylliodes</taxon>
    </lineage>
</organism>
<dbReference type="SMART" id="SM00343">
    <property type="entry name" value="ZnF_C2HC"/>
    <property type="match status" value="2"/>
</dbReference>
<gene>
    <name evidence="2" type="ORF">PSYICH_LOCUS2958</name>
</gene>
<dbReference type="Proteomes" id="UP001153636">
    <property type="component" value="Chromosome 11"/>
</dbReference>
<protein>
    <recommendedName>
        <fullName evidence="1">CCHC-type domain-containing protein</fullName>
    </recommendedName>
</protein>
<feature type="domain" description="CCHC-type" evidence="1">
    <location>
        <begin position="334"/>
        <end position="350"/>
    </location>
</feature>
<proteinExistence type="predicted"/>
<name>A0A9P0CJH1_9CUCU</name>
<dbReference type="AlphaFoldDB" id="A0A9P0CJH1"/>
<dbReference type="GO" id="GO:0008270">
    <property type="term" value="F:zinc ion binding"/>
    <property type="evidence" value="ECO:0007669"/>
    <property type="project" value="InterPro"/>
</dbReference>
<evidence type="ECO:0000313" key="3">
    <source>
        <dbReference type="Proteomes" id="UP001153636"/>
    </source>
</evidence>
<reference evidence="2" key="1">
    <citation type="submission" date="2022-01" db="EMBL/GenBank/DDBJ databases">
        <authorList>
            <person name="King R."/>
        </authorList>
    </citation>
    <scope>NUCLEOTIDE SEQUENCE</scope>
</reference>
<dbReference type="PANTHER" id="PTHR37984:SF5">
    <property type="entry name" value="PROTEIN NYNRIN-LIKE"/>
    <property type="match status" value="1"/>
</dbReference>
<sequence length="397" mass="46575">MATIEEELHALKRVRSTIKGQLTHIKNYLDGLASISCTEAKIRLTALDNILKKFTTNQDKIELRSSDSELLDEITMRNEMEEKFIKLQIYLNEIIEMRNEVTEVGTNTKNLEIAGSSRHYPEIKVNFTPYQDNERFENFIKRLEVYIKIQGADSNEEVKKLTLLNYVTPEIHQTLYDLCSPEEPIQKNYEDLIKILSDFLDPKPSIWARQHKFINRMQQKEVPIAEFNKELKKLSKDCNFFCECGKSNAENFLQLQFIRGLYDDQIRMRILQEKNKLSYKETVELAINTAMAKQEAVVDKDGVLQIREQSNFKQIEKNTYRNRNKTTFKPKSDQCYRCGDTRHRAFNCLRKNLVCSYCKIKGHIAKVCLKRLNGQDRQNILNTTDFINDNTIIGFRN</sequence>
<keyword evidence="3" id="KW-1185">Reference proteome</keyword>
<dbReference type="GO" id="GO:0003676">
    <property type="term" value="F:nucleic acid binding"/>
    <property type="evidence" value="ECO:0007669"/>
    <property type="project" value="InterPro"/>
</dbReference>
<evidence type="ECO:0000259" key="1">
    <source>
        <dbReference type="SMART" id="SM00343"/>
    </source>
</evidence>
<dbReference type="EMBL" id="OV651823">
    <property type="protein sequence ID" value="CAH1101738.1"/>
    <property type="molecule type" value="Genomic_DNA"/>
</dbReference>